<feature type="signal peptide" evidence="1">
    <location>
        <begin position="1"/>
        <end position="22"/>
    </location>
</feature>
<dbReference type="AlphaFoldDB" id="A0A845AFQ3"/>
<dbReference type="NCBIfam" id="TIGR04433">
    <property type="entry name" value="UrcA_uranyl"/>
    <property type="match status" value="1"/>
</dbReference>
<accession>A0A845AFQ3</accession>
<evidence type="ECO:0000313" key="3">
    <source>
        <dbReference type="Proteomes" id="UP000439780"/>
    </source>
</evidence>
<sequence length="112" mass="12098">MKTPIACIIATALAATAIPAHAEIDAEGVHQIVVLHDDLNLLSQSGMKTLERRVHNAAQKVCGVNDIRTGTRIRSQHSLECYDQAMISAKRMIAIAKENQASNAVRVARNGN</sequence>
<reference evidence="2 3" key="1">
    <citation type="submission" date="2019-12" db="EMBL/GenBank/DDBJ databases">
        <title>Genomic-based taxomic classification of the family Erythrobacteraceae.</title>
        <authorList>
            <person name="Xu L."/>
        </authorList>
    </citation>
    <scope>NUCLEOTIDE SEQUENCE [LARGE SCALE GENOMIC DNA]</scope>
    <source>
        <strain evidence="2 3">KEMB 9005-328</strain>
    </source>
</reference>
<dbReference type="OrthoDB" id="7450905at2"/>
<feature type="chain" id="PRO_5032972279" evidence="1">
    <location>
        <begin position="23"/>
        <end position="112"/>
    </location>
</feature>
<evidence type="ECO:0000313" key="2">
    <source>
        <dbReference type="EMBL" id="MXP28053.1"/>
    </source>
</evidence>
<dbReference type="RefSeq" id="WP_160752328.1">
    <property type="nucleotide sequence ID" value="NZ_WTYA01000002.1"/>
</dbReference>
<gene>
    <name evidence="2" type="ORF">GRI58_04355</name>
</gene>
<organism evidence="2 3">
    <name type="scientific">Qipengyuania algicida</name>
    <dbReference type="NCBI Taxonomy" id="1836209"/>
    <lineage>
        <taxon>Bacteria</taxon>
        <taxon>Pseudomonadati</taxon>
        <taxon>Pseudomonadota</taxon>
        <taxon>Alphaproteobacteria</taxon>
        <taxon>Sphingomonadales</taxon>
        <taxon>Erythrobacteraceae</taxon>
        <taxon>Qipengyuania</taxon>
    </lineage>
</organism>
<keyword evidence="3" id="KW-1185">Reference proteome</keyword>
<dbReference type="Proteomes" id="UP000439780">
    <property type="component" value="Unassembled WGS sequence"/>
</dbReference>
<protein>
    <submittedName>
        <fullName evidence="2">UrcA family protein</fullName>
    </submittedName>
</protein>
<keyword evidence="1" id="KW-0732">Signal</keyword>
<name>A0A845AFQ3_9SPHN</name>
<proteinExistence type="predicted"/>
<dbReference type="InterPro" id="IPR030972">
    <property type="entry name" value="UrcA_uranyl"/>
</dbReference>
<dbReference type="EMBL" id="WTYA01000002">
    <property type="protein sequence ID" value="MXP28053.1"/>
    <property type="molecule type" value="Genomic_DNA"/>
</dbReference>
<comment type="caution">
    <text evidence="2">The sequence shown here is derived from an EMBL/GenBank/DDBJ whole genome shotgun (WGS) entry which is preliminary data.</text>
</comment>
<evidence type="ECO:0000256" key="1">
    <source>
        <dbReference type="SAM" id="SignalP"/>
    </source>
</evidence>